<proteinExistence type="predicted"/>
<dbReference type="Proteomes" id="UP001302602">
    <property type="component" value="Unassembled WGS sequence"/>
</dbReference>
<keyword evidence="1" id="KW-0732">Signal</keyword>
<dbReference type="RefSeq" id="XP_062645342.1">
    <property type="nucleotide sequence ID" value="XM_062791353.1"/>
</dbReference>
<dbReference type="AlphaFoldDB" id="A0AAN6TWT8"/>
<organism evidence="2 3">
    <name type="scientific">Parathielavia appendiculata</name>
    <dbReference type="NCBI Taxonomy" id="2587402"/>
    <lineage>
        <taxon>Eukaryota</taxon>
        <taxon>Fungi</taxon>
        <taxon>Dikarya</taxon>
        <taxon>Ascomycota</taxon>
        <taxon>Pezizomycotina</taxon>
        <taxon>Sordariomycetes</taxon>
        <taxon>Sordariomycetidae</taxon>
        <taxon>Sordariales</taxon>
        <taxon>Chaetomiaceae</taxon>
        <taxon>Parathielavia</taxon>
    </lineage>
</organism>
<sequence length="315" mass="33198">MRLTTAISTGVLVTLAAASPAKLRLRDAEVCSKDALCACFASLLSQASAYCTNSITMVAQTTNTVTITPTVTVIDAVTETATEVEGVVNKTAARRKEGSCHANKPPLACVASLPTAAIQPAQFTSACSCIGVTTATVTADTLYFVVETRTAMVTVTDSATQTDVVTVTEISTSTEPVPTPAVTPVIINGDFETGTLDGWGVISATGDVAGTRYRLTFQIIIVSSYTNGNPWSVTLGGVTLVSGAGSYIAPVQYWFPVTCGATAASNTLAFRLQSNTNRAARLLVDNGVEFEGLEEVSQLYNEVRRLPRMFTRKRQ</sequence>
<evidence type="ECO:0000313" key="3">
    <source>
        <dbReference type="Proteomes" id="UP001302602"/>
    </source>
</evidence>
<dbReference type="GeneID" id="87828122"/>
<feature type="signal peptide" evidence="1">
    <location>
        <begin position="1"/>
        <end position="18"/>
    </location>
</feature>
<accession>A0AAN6TWT8</accession>
<evidence type="ECO:0000313" key="2">
    <source>
        <dbReference type="EMBL" id="KAK4121571.1"/>
    </source>
</evidence>
<evidence type="ECO:0000256" key="1">
    <source>
        <dbReference type="SAM" id="SignalP"/>
    </source>
</evidence>
<name>A0AAN6TWT8_9PEZI</name>
<reference evidence="2" key="2">
    <citation type="submission" date="2023-05" db="EMBL/GenBank/DDBJ databases">
        <authorList>
            <consortium name="Lawrence Berkeley National Laboratory"/>
            <person name="Steindorff A."/>
            <person name="Hensen N."/>
            <person name="Bonometti L."/>
            <person name="Westerberg I."/>
            <person name="Brannstrom I.O."/>
            <person name="Guillou S."/>
            <person name="Cros-Aarteil S."/>
            <person name="Calhoun S."/>
            <person name="Haridas S."/>
            <person name="Kuo A."/>
            <person name="Mondo S."/>
            <person name="Pangilinan J."/>
            <person name="Riley R."/>
            <person name="Labutti K."/>
            <person name="Andreopoulos B."/>
            <person name="Lipzen A."/>
            <person name="Chen C."/>
            <person name="Yanf M."/>
            <person name="Daum C."/>
            <person name="Ng V."/>
            <person name="Clum A."/>
            <person name="Ohm R."/>
            <person name="Martin F."/>
            <person name="Silar P."/>
            <person name="Natvig D."/>
            <person name="Lalanne C."/>
            <person name="Gautier V."/>
            <person name="Ament-Velasquez S.L."/>
            <person name="Kruys A."/>
            <person name="Hutchinson M.I."/>
            <person name="Powell A.J."/>
            <person name="Barry K."/>
            <person name="Miller A.N."/>
            <person name="Grigoriev I.V."/>
            <person name="Debuchy R."/>
            <person name="Gladieux P."/>
            <person name="Thoren M.H."/>
            <person name="Johannesson H."/>
        </authorList>
    </citation>
    <scope>NUCLEOTIDE SEQUENCE</scope>
    <source>
        <strain evidence="2">CBS 731.68</strain>
    </source>
</reference>
<feature type="chain" id="PRO_5043015707" evidence="1">
    <location>
        <begin position="19"/>
        <end position="315"/>
    </location>
</feature>
<protein>
    <submittedName>
        <fullName evidence="2">Uncharacterized protein</fullName>
    </submittedName>
</protein>
<gene>
    <name evidence="2" type="ORF">N657DRAFT_635602</name>
</gene>
<dbReference type="EMBL" id="MU853233">
    <property type="protein sequence ID" value="KAK4121571.1"/>
    <property type="molecule type" value="Genomic_DNA"/>
</dbReference>
<comment type="caution">
    <text evidence="2">The sequence shown here is derived from an EMBL/GenBank/DDBJ whole genome shotgun (WGS) entry which is preliminary data.</text>
</comment>
<reference evidence="2" key="1">
    <citation type="journal article" date="2023" name="Mol. Phylogenet. Evol.">
        <title>Genome-scale phylogeny and comparative genomics of the fungal order Sordariales.</title>
        <authorList>
            <person name="Hensen N."/>
            <person name="Bonometti L."/>
            <person name="Westerberg I."/>
            <person name="Brannstrom I.O."/>
            <person name="Guillou S."/>
            <person name="Cros-Aarteil S."/>
            <person name="Calhoun S."/>
            <person name="Haridas S."/>
            <person name="Kuo A."/>
            <person name="Mondo S."/>
            <person name="Pangilinan J."/>
            <person name="Riley R."/>
            <person name="LaButti K."/>
            <person name="Andreopoulos B."/>
            <person name="Lipzen A."/>
            <person name="Chen C."/>
            <person name="Yan M."/>
            <person name="Daum C."/>
            <person name="Ng V."/>
            <person name="Clum A."/>
            <person name="Steindorff A."/>
            <person name="Ohm R.A."/>
            <person name="Martin F."/>
            <person name="Silar P."/>
            <person name="Natvig D.O."/>
            <person name="Lalanne C."/>
            <person name="Gautier V."/>
            <person name="Ament-Velasquez S.L."/>
            <person name="Kruys A."/>
            <person name="Hutchinson M.I."/>
            <person name="Powell A.J."/>
            <person name="Barry K."/>
            <person name="Miller A.N."/>
            <person name="Grigoriev I.V."/>
            <person name="Debuchy R."/>
            <person name="Gladieux P."/>
            <person name="Hiltunen Thoren M."/>
            <person name="Johannesson H."/>
        </authorList>
    </citation>
    <scope>NUCLEOTIDE SEQUENCE</scope>
    <source>
        <strain evidence="2">CBS 731.68</strain>
    </source>
</reference>
<keyword evidence="3" id="KW-1185">Reference proteome</keyword>